<dbReference type="InterPro" id="IPR015797">
    <property type="entry name" value="NUDIX_hydrolase-like_dom_sf"/>
</dbReference>
<dbReference type="Pfam" id="PF00293">
    <property type="entry name" value="NUDIX"/>
    <property type="match status" value="1"/>
</dbReference>
<dbReference type="InterPro" id="IPR000086">
    <property type="entry name" value="NUDIX_hydrolase_dom"/>
</dbReference>
<comment type="similarity">
    <text evidence="1">Belongs to the Nudix hydrolase family.</text>
</comment>
<dbReference type="SUPFAM" id="SSF55811">
    <property type="entry name" value="Nudix"/>
    <property type="match status" value="1"/>
</dbReference>
<proteinExistence type="inferred from homology"/>
<dbReference type="InterPro" id="IPR020084">
    <property type="entry name" value="NUDIX_hydrolase_CS"/>
</dbReference>
<dbReference type="PROSITE" id="PS00893">
    <property type="entry name" value="NUDIX_BOX"/>
    <property type="match status" value="1"/>
</dbReference>
<dbReference type="PANTHER" id="PTHR43736">
    <property type="entry name" value="ADP-RIBOSE PYROPHOSPHATASE"/>
    <property type="match status" value="1"/>
</dbReference>
<evidence type="ECO:0000256" key="1">
    <source>
        <dbReference type="ARBA" id="ARBA00005582"/>
    </source>
</evidence>
<evidence type="ECO:0000259" key="3">
    <source>
        <dbReference type="PROSITE" id="PS51462"/>
    </source>
</evidence>
<dbReference type="AlphaFoldDB" id="A0A8I1ACP5"/>
<dbReference type="RefSeq" id="WP_181731956.1">
    <property type="nucleotide sequence ID" value="NZ_JACEIR010000004.1"/>
</dbReference>
<evidence type="ECO:0000313" key="4">
    <source>
        <dbReference type="EMBL" id="MBH8594730.1"/>
    </source>
</evidence>
<dbReference type="Gene3D" id="3.90.79.10">
    <property type="entry name" value="Nucleoside Triphosphate Pyrophosphohydrolase"/>
    <property type="match status" value="1"/>
</dbReference>
<dbReference type="PANTHER" id="PTHR43736:SF1">
    <property type="entry name" value="DIHYDRONEOPTERIN TRIPHOSPHATE DIPHOSPHATASE"/>
    <property type="match status" value="1"/>
</dbReference>
<dbReference type="Proteomes" id="UP000633619">
    <property type="component" value="Unassembled WGS sequence"/>
</dbReference>
<comment type="caution">
    <text evidence="4">The sequence shown here is derived from an EMBL/GenBank/DDBJ whole genome shotgun (WGS) entry which is preliminary data.</text>
</comment>
<protein>
    <submittedName>
        <fullName evidence="4">NUDIX hydrolase</fullName>
    </submittedName>
</protein>
<gene>
    <name evidence="4" type="ORF">I8U20_05225</name>
</gene>
<keyword evidence="2 4" id="KW-0378">Hydrolase</keyword>
<feature type="domain" description="Nudix hydrolase" evidence="3">
    <location>
        <begin position="1"/>
        <end position="134"/>
    </location>
</feature>
<reference evidence="4 5" key="1">
    <citation type="submission" date="2020-12" db="EMBL/GenBank/DDBJ databases">
        <title>WGS of Thermoactinomyces spp.</title>
        <authorList>
            <person name="Cheng K."/>
        </authorList>
    </citation>
    <scope>NUCLEOTIDE SEQUENCE [LARGE SCALE GENOMIC DNA]</scope>
    <source>
        <strain evidence="5">CICC 10671\DSM 43846</strain>
    </source>
</reference>
<dbReference type="EMBL" id="JAECVW010000002">
    <property type="protein sequence ID" value="MBH8594730.1"/>
    <property type="molecule type" value="Genomic_DNA"/>
</dbReference>
<dbReference type="GO" id="GO:0016787">
    <property type="term" value="F:hydrolase activity"/>
    <property type="evidence" value="ECO:0007669"/>
    <property type="project" value="UniProtKB-KW"/>
</dbReference>
<keyword evidence="5" id="KW-1185">Reference proteome</keyword>
<organism evidence="4 5">
    <name type="scientific">Thermoactinomyces intermedius</name>
    <dbReference type="NCBI Taxonomy" id="2024"/>
    <lineage>
        <taxon>Bacteria</taxon>
        <taxon>Bacillati</taxon>
        <taxon>Bacillota</taxon>
        <taxon>Bacilli</taxon>
        <taxon>Bacillales</taxon>
        <taxon>Thermoactinomycetaceae</taxon>
        <taxon>Thermoactinomyces</taxon>
    </lineage>
</organism>
<evidence type="ECO:0000256" key="2">
    <source>
        <dbReference type="ARBA" id="ARBA00022801"/>
    </source>
</evidence>
<sequence length="136" mass="15764">MVQNIVCTGFVYHQEKTLIIQRSLQETFLTGFYELPGGKVDFGEDPVQALKREFREEVNLHIEVKKPYKTFSYVSANGKRHTVEIVYPVEMHDDPSRIRLSEAHSAYQWIYEKEVGHYLLSAETKDSILQGFHLSG</sequence>
<accession>A0A8I1ACP5</accession>
<dbReference type="PROSITE" id="PS51462">
    <property type="entry name" value="NUDIX"/>
    <property type="match status" value="1"/>
</dbReference>
<name>A0A8I1ACP5_THEIN</name>
<evidence type="ECO:0000313" key="5">
    <source>
        <dbReference type="Proteomes" id="UP000633619"/>
    </source>
</evidence>